<feature type="domain" description="HTH luxR-type" evidence="5">
    <location>
        <begin position="220"/>
        <end position="285"/>
    </location>
</feature>
<dbReference type="OrthoDB" id="3178272at2"/>
<dbReference type="SUPFAM" id="SSF46894">
    <property type="entry name" value="C-terminal effector domain of the bipartite response regulators"/>
    <property type="match status" value="1"/>
</dbReference>
<feature type="compositionally biased region" description="Pro residues" evidence="4">
    <location>
        <begin position="206"/>
        <end position="216"/>
    </location>
</feature>
<reference evidence="6 7" key="1">
    <citation type="submission" date="2018-07" db="EMBL/GenBank/DDBJ databases">
        <title>Streptomyces species from bats.</title>
        <authorList>
            <person name="Dunlap C."/>
        </authorList>
    </citation>
    <scope>NUCLEOTIDE SEQUENCE [LARGE SCALE GENOMIC DNA]</scope>
    <source>
        <strain evidence="6 7">AC230</strain>
    </source>
</reference>
<keyword evidence="7" id="KW-1185">Reference proteome</keyword>
<feature type="compositionally biased region" description="Low complexity" evidence="4">
    <location>
        <begin position="193"/>
        <end position="205"/>
    </location>
</feature>
<dbReference type="GO" id="GO:0003677">
    <property type="term" value="F:DNA binding"/>
    <property type="evidence" value="ECO:0007669"/>
    <property type="project" value="UniProtKB-KW"/>
</dbReference>
<dbReference type="EMBL" id="QQNA01000275">
    <property type="protein sequence ID" value="RDG34834.1"/>
    <property type="molecule type" value="Genomic_DNA"/>
</dbReference>
<dbReference type="Proteomes" id="UP000253741">
    <property type="component" value="Unassembled WGS sequence"/>
</dbReference>
<keyword evidence="3" id="KW-0804">Transcription</keyword>
<dbReference type="CDD" id="cd06170">
    <property type="entry name" value="LuxR_C_like"/>
    <property type="match status" value="1"/>
</dbReference>
<evidence type="ECO:0000256" key="3">
    <source>
        <dbReference type="ARBA" id="ARBA00023163"/>
    </source>
</evidence>
<dbReference type="PROSITE" id="PS50043">
    <property type="entry name" value="HTH_LUXR_2"/>
    <property type="match status" value="1"/>
</dbReference>
<dbReference type="Gene3D" id="1.10.10.10">
    <property type="entry name" value="Winged helix-like DNA-binding domain superfamily/Winged helix DNA-binding domain"/>
    <property type="match status" value="1"/>
</dbReference>
<dbReference type="PANTHER" id="PTHR44688">
    <property type="entry name" value="DNA-BINDING TRANSCRIPTIONAL ACTIVATOR DEVR_DOSR"/>
    <property type="match status" value="1"/>
</dbReference>
<name>A0A370B433_9ACTN</name>
<feature type="region of interest" description="Disordered" evidence="4">
    <location>
        <begin position="193"/>
        <end position="223"/>
    </location>
</feature>
<evidence type="ECO:0000256" key="2">
    <source>
        <dbReference type="ARBA" id="ARBA00023125"/>
    </source>
</evidence>
<dbReference type="InterPro" id="IPR016032">
    <property type="entry name" value="Sig_transdc_resp-reg_C-effctor"/>
</dbReference>
<evidence type="ECO:0000313" key="6">
    <source>
        <dbReference type="EMBL" id="RDG34834.1"/>
    </source>
</evidence>
<comment type="caution">
    <text evidence="6">The sequence shown here is derived from an EMBL/GenBank/DDBJ whole genome shotgun (WGS) entry which is preliminary data.</text>
</comment>
<dbReference type="InterPro" id="IPR036388">
    <property type="entry name" value="WH-like_DNA-bd_sf"/>
</dbReference>
<dbReference type="AlphaFoldDB" id="A0A370B433"/>
<evidence type="ECO:0000259" key="5">
    <source>
        <dbReference type="PROSITE" id="PS50043"/>
    </source>
</evidence>
<evidence type="ECO:0000256" key="1">
    <source>
        <dbReference type="ARBA" id="ARBA00023015"/>
    </source>
</evidence>
<keyword evidence="2 6" id="KW-0238">DNA-binding</keyword>
<accession>A0A370B433</accession>
<proteinExistence type="predicted"/>
<protein>
    <submittedName>
        <fullName evidence="6">DNA-binding response regulator</fullName>
    </submittedName>
</protein>
<dbReference type="Pfam" id="PF00196">
    <property type="entry name" value="GerE"/>
    <property type="match status" value="1"/>
</dbReference>
<evidence type="ECO:0000313" key="7">
    <source>
        <dbReference type="Proteomes" id="UP000253741"/>
    </source>
</evidence>
<dbReference type="GO" id="GO:0006355">
    <property type="term" value="P:regulation of DNA-templated transcription"/>
    <property type="evidence" value="ECO:0007669"/>
    <property type="project" value="InterPro"/>
</dbReference>
<dbReference type="InterPro" id="IPR000792">
    <property type="entry name" value="Tscrpt_reg_LuxR_C"/>
</dbReference>
<keyword evidence="1" id="KW-0805">Transcription regulation</keyword>
<evidence type="ECO:0000256" key="4">
    <source>
        <dbReference type="SAM" id="MobiDB-lite"/>
    </source>
</evidence>
<dbReference type="PANTHER" id="PTHR44688:SF16">
    <property type="entry name" value="DNA-BINDING TRANSCRIPTIONAL ACTIVATOR DEVR_DOSR"/>
    <property type="match status" value="1"/>
</dbReference>
<gene>
    <name evidence="6" type="ORF">DVH02_28535</name>
</gene>
<dbReference type="SMART" id="SM00421">
    <property type="entry name" value="HTH_LUXR"/>
    <property type="match status" value="1"/>
</dbReference>
<organism evidence="6 7">
    <name type="scientific">Streptomyces corynorhini</name>
    <dbReference type="NCBI Taxonomy" id="2282652"/>
    <lineage>
        <taxon>Bacteria</taxon>
        <taxon>Bacillati</taxon>
        <taxon>Actinomycetota</taxon>
        <taxon>Actinomycetes</taxon>
        <taxon>Kitasatosporales</taxon>
        <taxon>Streptomycetaceae</taxon>
        <taxon>Streptomyces</taxon>
    </lineage>
</organism>
<sequence length="294" mass="31928">MAMGTALWRDYAYMLGLAVSVLERPDPEPHWSLVLSELARGLHASAVSLSEVHHTKRTGRVVAWKCADEVSQEYLDSLTVRHVRLGNPLVEHYATTGDRTPRSATQIRGERPWLRSESHSLARGTFGAHMLGIPLPAPVGAARGFVLHHVRDDFTEEELAYARRVQPLLVSIDAHYRARAQWCEAAARVPAGAAGSGPVRTAPAPAAAPAPAPAPAPRAERAAEQGITPRQFAVLTLLAKALPATAIAHRLHISPRTAHKHIESLYRRLGTCDRLSTVMRAQSLGLLPPPSMDC</sequence>